<keyword evidence="5 6" id="KW-0472">Membrane</keyword>
<keyword evidence="8" id="KW-1185">Reference proteome</keyword>
<gene>
    <name evidence="7" type="ORF">AB2B41_05200</name>
</gene>
<feature type="transmembrane region" description="Helical" evidence="6">
    <location>
        <begin position="139"/>
        <end position="155"/>
    </location>
</feature>
<accession>A0ABV3RJE7</accession>
<dbReference type="Pfam" id="PF05875">
    <property type="entry name" value="Ceramidase"/>
    <property type="match status" value="1"/>
</dbReference>
<dbReference type="RefSeq" id="WP_367876688.1">
    <property type="nucleotide sequence ID" value="NZ_JBFNXX010000003.1"/>
</dbReference>
<evidence type="ECO:0000256" key="1">
    <source>
        <dbReference type="ARBA" id="ARBA00004141"/>
    </source>
</evidence>
<keyword evidence="4 6" id="KW-1133">Transmembrane helix</keyword>
<dbReference type="InterPro" id="IPR008901">
    <property type="entry name" value="ACER"/>
</dbReference>
<comment type="subcellular location">
    <subcellularLocation>
        <location evidence="1">Membrane</location>
        <topology evidence="1">Multi-pass membrane protein</topology>
    </subcellularLocation>
</comment>
<keyword evidence="3" id="KW-0378">Hydrolase</keyword>
<name>A0ABV3RJE7_9RHOB</name>
<organism evidence="7 8">
    <name type="scientific">Sulfitobacter sediminis</name>
    <dbReference type="NCBI Taxonomy" id="3234186"/>
    <lineage>
        <taxon>Bacteria</taxon>
        <taxon>Pseudomonadati</taxon>
        <taxon>Pseudomonadota</taxon>
        <taxon>Alphaproteobacteria</taxon>
        <taxon>Rhodobacterales</taxon>
        <taxon>Roseobacteraceae</taxon>
        <taxon>Sulfitobacter</taxon>
    </lineage>
</organism>
<feature type="transmembrane region" description="Helical" evidence="6">
    <location>
        <begin position="192"/>
        <end position="212"/>
    </location>
</feature>
<evidence type="ECO:0000256" key="5">
    <source>
        <dbReference type="ARBA" id="ARBA00023136"/>
    </source>
</evidence>
<evidence type="ECO:0000256" key="2">
    <source>
        <dbReference type="ARBA" id="ARBA00022692"/>
    </source>
</evidence>
<protein>
    <submittedName>
        <fullName evidence="7">Ceramidase domain-containing protein</fullName>
    </submittedName>
</protein>
<feature type="transmembrane region" description="Helical" evidence="6">
    <location>
        <begin position="162"/>
        <end position="180"/>
    </location>
</feature>
<feature type="transmembrane region" description="Helical" evidence="6">
    <location>
        <begin position="82"/>
        <end position="101"/>
    </location>
</feature>
<keyword evidence="2 6" id="KW-0812">Transmembrane</keyword>
<evidence type="ECO:0000256" key="6">
    <source>
        <dbReference type="SAM" id="Phobius"/>
    </source>
</evidence>
<dbReference type="EMBL" id="JBFNXX010000003">
    <property type="protein sequence ID" value="MEW9918986.1"/>
    <property type="molecule type" value="Genomic_DNA"/>
</dbReference>
<evidence type="ECO:0000313" key="8">
    <source>
        <dbReference type="Proteomes" id="UP001556098"/>
    </source>
</evidence>
<evidence type="ECO:0000313" key="7">
    <source>
        <dbReference type="EMBL" id="MEW9918986.1"/>
    </source>
</evidence>
<feature type="transmembrane region" description="Helical" evidence="6">
    <location>
        <begin position="50"/>
        <end position="70"/>
    </location>
</feature>
<sequence>MDWSAPVDIYCERTDASFWSEPLNAVSNLAFILAALWASREACRRGIGRASVWLLIALAFVIGTGSFLFHTFATRWAGMADTLPILIFILAYAVTALALIGHATPERVTLYTVTMAGFFTATGFGIAQLNLDLNGTEGYLPALAAMIVISALTWSRSHPATPWFVGATLTFALSLTFRSFDMALCDVWPYGTHVFWHLLNGTVIALLLQALIRNTTRTEHP</sequence>
<dbReference type="Proteomes" id="UP001556098">
    <property type="component" value="Unassembled WGS sequence"/>
</dbReference>
<evidence type="ECO:0000256" key="4">
    <source>
        <dbReference type="ARBA" id="ARBA00022989"/>
    </source>
</evidence>
<feature type="transmembrane region" description="Helical" evidence="6">
    <location>
        <begin position="108"/>
        <end position="127"/>
    </location>
</feature>
<proteinExistence type="predicted"/>
<feature type="transmembrane region" description="Helical" evidence="6">
    <location>
        <begin position="22"/>
        <end position="38"/>
    </location>
</feature>
<reference evidence="7 8" key="1">
    <citation type="submission" date="2024-07" db="EMBL/GenBank/DDBJ databases">
        <title>Marimonas sp.nov., isolated from tidal-flat sediment.</title>
        <authorList>
            <person name="Jayan J.N."/>
            <person name="Lee S.S."/>
        </authorList>
    </citation>
    <scope>NUCLEOTIDE SEQUENCE [LARGE SCALE GENOMIC DNA]</scope>
    <source>
        <strain evidence="7 8">MJW-29</strain>
    </source>
</reference>
<evidence type="ECO:0000256" key="3">
    <source>
        <dbReference type="ARBA" id="ARBA00022801"/>
    </source>
</evidence>
<comment type="caution">
    <text evidence="7">The sequence shown here is derived from an EMBL/GenBank/DDBJ whole genome shotgun (WGS) entry which is preliminary data.</text>
</comment>